<evidence type="ECO:0000256" key="4">
    <source>
        <dbReference type="ARBA" id="ARBA00022833"/>
    </source>
</evidence>
<dbReference type="PROSITE" id="PS00028">
    <property type="entry name" value="ZINC_FINGER_C2H2_1"/>
    <property type="match status" value="2"/>
</dbReference>
<keyword evidence="3 5" id="KW-0863">Zinc-finger</keyword>
<dbReference type="PANTHER" id="PTHR14196:SF12">
    <property type="entry name" value="ZINC FINGER PROTEIN 208-LIKE"/>
    <property type="match status" value="1"/>
</dbReference>
<dbReference type="FunFam" id="3.30.160.60:FF:001732">
    <property type="entry name" value="Zgc:162936"/>
    <property type="match status" value="1"/>
</dbReference>
<dbReference type="InterPro" id="IPR003656">
    <property type="entry name" value="Znf_BED"/>
</dbReference>
<dbReference type="FunCoup" id="E2AL12">
    <property type="interactions" value="1"/>
</dbReference>
<dbReference type="PROSITE" id="PS50808">
    <property type="entry name" value="ZF_BED"/>
    <property type="match status" value="1"/>
</dbReference>
<dbReference type="Gene3D" id="3.30.160.60">
    <property type="entry name" value="Classic Zinc Finger"/>
    <property type="match status" value="2"/>
</dbReference>
<keyword evidence="1" id="KW-0479">Metal-binding</keyword>
<feature type="domain" description="BED-type" evidence="7">
    <location>
        <begin position="1"/>
        <end position="52"/>
    </location>
</feature>
<accession>E2AL12</accession>
<evidence type="ECO:0000256" key="5">
    <source>
        <dbReference type="PROSITE-ProRule" id="PRU00042"/>
    </source>
</evidence>
<dbReference type="GO" id="GO:0000977">
    <property type="term" value="F:RNA polymerase II transcription regulatory region sequence-specific DNA binding"/>
    <property type="evidence" value="ECO:0007669"/>
    <property type="project" value="TreeGrafter"/>
</dbReference>
<name>E2AL12_CAMFO</name>
<dbReference type="GO" id="GO:0005694">
    <property type="term" value="C:chromosome"/>
    <property type="evidence" value="ECO:0007669"/>
    <property type="project" value="UniProtKB-ARBA"/>
</dbReference>
<dbReference type="GO" id="GO:0008270">
    <property type="term" value="F:zinc ion binding"/>
    <property type="evidence" value="ECO:0007669"/>
    <property type="project" value="UniProtKB-KW"/>
</dbReference>
<proteinExistence type="predicted"/>
<dbReference type="OMA" id="IHCNIHT"/>
<dbReference type="Pfam" id="PF00096">
    <property type="entry name" value="zf-C2H2"/>
    <property type="match status" value="2"/>
</dbReference>
<dbReference type="InterPro" id="IPR050717">
    <property type="entry name" value="C2H2-ZF_Transcription_Reg"/>
</dbReference>
<feature type="non-terminal residue" evidence="8">
    <location>
        <position position="52"/>
    </location>
</feature>
<dbReference type="PANTHER" id="PTHR14196">
    <property type="entry name" value="ODD-SKIPPED - RELATED"/>
    <property type="match status" value="1"/>
</dbReference>
<feature type="non-terminal residue" evidence="8">
    <location>
        <position position="1"/>
    </location>
</feature>
<evidence type="ECO:0000313" key="8">
    <source>
        <dbReference type="EMBL" id="EFN65929.1"/>
    </source>
</evidence>
<gene>
    <name evidence="8" type="ORF">EAG_09234</name>
</gene>
<dbReference type="InterPro" id="IPR013087">
    <property type="entry name" value="Znf_C2H2_type"/>
</dbReference>
<dbReference type="GO" id="GO:0045893">
    <property type="term" value="P:positive regulation of DNA-templated transcription"/>
    <property type="evidence" value="ECO:0007669"/>
    <property type="project" value="UniProtKB-ARBA"/>
</dbReference>
<feature type="domain" description="C2H2-type" evidence="6">
    <location>
        <begin position="1"/>
        <end position="28"/>
    </location>
</feature>
<dbReference type="PROSITE" id="PS50157">
    <property type="entry name" value="ZINC_FINGER_C2H2_2"/>
    <property type="match status" value="2"/>
</dbReference>
<keyword evidence="4" id="KW-0862">Zinc</keyword>
<dbReference type="FunFam" id="3.30.160.60:FF:000052">
    <property type="entry name" value="zinc finger protein 546 isoform X1"/>
    <property type="match status" value="1"/>
</dbReference>
<dbReference type="SMART" id="SM00355">
    <property type="entry name" value="ZnF_C2H2"/>
    <property type="match status" value="2"/>
</dbReference>
<dbReference type="EMBL" id="GL440425">
    <property type="protein sequence ID" value="EFN65929.1"/>
    <property type="molecule type" value="Genomic_DNA"/>
</dbReference>
<dbReference type="GO" id="GO:0000981">
    <property type="term" value="F:DNA-binding transcription factor activity, RNA polymerase II-specific"/>
    <property type="evidence" value="ECO:0007669"/>
    <property type="project" value="TreeGrafter"/>
</dbReference>
<evidence type="ECO:0000256" key="2">
    <source>
        <dbReference type="ARBA" id="ARBA00022737"/>
    </source>
</evidence>
<evidence type="ECO:0000259" key="7">
    <source>
        <dbReference type="PROSITE" id="PS50808"/>
    </source>
</evidence>
<keyword evidence="9" id="KW-1185">Reference proteome</keyword>
<sequence length="52" mass="6074">YKCKECGKILSTSYNLLIHCNIHTGARPYNCSICDKSFRSASNMRRHMREVH</sequence>
<evidence type="ECO:0000256" key="3">
    <source>
        <dbReference type="ARBA" id="ARBA00022771"/>
    </source>
</evidence>
<evidence type="ECO:0000256" key="1">
    <source>
        <dbReference type="ARBA" id="ARBA00022723"/>
    </source>
</evidence>
<reference evidence="8 9" key="1">
    <citation type="journal article" date="2010" name="Science">
        <title>Genomic comparison of the ants Camponotus floridanus and Harpegnathos saltator.</title>
        <authorList>
            <person name="Bonasio R."/>
            <person name="Zhang G."/>
            <person name="Ye C."/>
            <person name="Mutti N.S."/>
            <person name="Fang X."/>
            <person name="Qin N."/>
            <person name="Donahue G."/>
            <person name="Yang P."/>
            <person name="Li Q."/>
            <person name="Li C."/>
            <person name="Zhang P."/>
            <person name="Huang Z."/>
            <person name="Berger S.L."/>
            <person name="Reinberg D."/>
            <person name="Wang J."/>
            <person name="Liebig J."/>
        </authorList>
    </citation>
    <scope>NUCLEOTIDE SEQUENCE [LARGE SCALE GENOMIC DNA]</scope>
    <source>
        <strain evidence="9">C129</strain>
    </source>
</reference>
<evidence type="ECO:0000259" key="6">
    <source>
        <dbReference type="PROSITE" id="PS50157"/>
    </source>
</evidence>
<keyword evidence="2" id="KW-0677">Repeat</keyword>
<dbReference type="Proteomes" id="UP000000311">
    <property type="component" value="Unassembled WGS sequence"/>
</dbReference>
<protein>
    <submittedName>
        <fullName evidence="8">PR domain zinc finger protein 16</fullName>
    </submittedName>
</protein>
<dbReference type="AlphaFoldDB" id="E2AL12"/>
<dbReference type="SUPFAM" id="SSF57667">
    <property type="entry name" value="beta-beta-alpha zinc fingers"/>
    <property type="match status" value="1"/>
</dbReference>
<dbReference type="InParanoid" id="E2AL12"/>
<dbReference type="InterPro" id="IPR036236">
    <property type="entry name" value="Znf_C2H2_sf"/>
</dbReference>
<dbReference type="GO" id="GO:0005634">
    <property type="term" value="C:nucleus"/>
    <property type="evidence" value="ECO:0007669"/>
    <property type="project" value="TreeGrafter"/>
</dbReference>
<organism evidence="9">
    <name type="scientific">Camponotus floridanus</name>
    <name type="common">Florida carpenter ant</name>
    <dbReference type="NCBI Taxonomy" id="104421"/>
    <lineage>
        <taxon>Eukaryota</taxon>
        <taxon>Metazoa</taxon>
        <taxon>Ecdysozoa</taxon>
        <taxon>Arthropoda</taxon>
        <taxon>Hexapoda</taxon>
        <taxon>Insecta</taxon>
        <taxon>Pterygota</taxon>
        <taxon>Neoptera</taxon>
        <taxon>Endopterygota</taxon>
        <taxon>Hymenoptera</taxon>
        <taxon>Apocrita</taxon>
        <taxon>Aculeata</taxon>
        <taxon>Formicoidea</taxon>
        <taxon>Formicidae</taxon>
        <taxon>Formicinae</taxon>
        <taxon>Camponotus</taxon>
    </lineage>
</organism>
<feature type="domain" description="C2H2-type" evidence="6">
    <location>
        <begin position="29"/>
        <end position="52"/>
    </location>
</feature>
<evidence type="ECO:0000313" key="9">
    <source>
        <dbReference type="Proteomes" id="UP000000311"/>
    </source>
</evidence>